<reference evidence="1" key="1">
    <citation type="submission" date="2021-01" db="UniProtKB">
        <authorList>
            <consortium name="EnsemblMetazoa"/>
        </authorList>
    </citation>
    <scope>IDENTIFICATION</scope>
</reference>
<dbReference type="Proteomes" id="UP000594262">
    <property type="component" value="Unplaced"/>
</dbReference>
<accession>A0A7M5UZS7</accession>
<evidence type="ECO:0000313" key="1">
    <source>
        <dbReference type="EnsemblMetazoa" id="CLYHEMP000978.1"/>
    </source>
</evidence>
<evidence type="ECO:0000313" key="2">
    <source>
        <dbReference type="Proteomes" id="UP000594262"/>
    </source>
</evidence>
<organism evidence="1 2">
    <name type="scientific">Clytia hemisphaerica</name>
    <dbReference type="NCBI Taxonomy" id="252671"/>
    <lineage>
        <taxon>Eukaryota</taxon>
        <taxon>Metazoa</taxon>
        <taxon>Cnidaria</taxon>
        <taxon>Hydrozoa</taxon>
        <taxon>Hydroidolina</taxon>
        <taxon>Leptothecata</taxon>
        <taxon>Obeliida</taxon>
        <taxon>Clytiidae</taxon>
        <taxon>Clytia</taxon>
    </lineage>
</organism>
<dbReference type="AlphaFoldDB" id="A0A7M5UZS7"/>
<name>A0A7M5UZS7_9CNID</name>
<proteinExistence type="predicted"/>
<keyword evidence="2" id="KW-1185">Reference proteome</keyword>
<protein>
    <submittedName>
        <fullName evidence="1">Uncharacterized protein</fullName>
    </submittedName>
</protein>
<dbReference type="EnsemblMetazoa" id="CLYHEMT000978.1">
    <property type="protein sequence ID" value="CLYHEMP000978.1"/>
    <property type="gene ID" value="CLYHEMG000978"/>
</dbReference>
<sequence length="100" mass="11912">KTTASPRKSLSILFAFFPPWARKRLRNLRRNFRGFETAPDRLNGVPELTKYDLEQFHKLVFNLYHGEYLASPLSFDQSLKEIAFRLNDECCLRHIIRPRM</sequence>